<gene>
    <name evidence="3" type="ORF">SARC_00672</name>
</gene>
<dbReference type="Gene3D" id="2.60.120.10">
    <property type="entry name" value="Jelly Rolls"/>
    <property type="match status" value="1"/>
</dbReference>
<dbReference type="GeneID" id="25901176"/>
<dbReference type="Proteomes" id="UP000054560">
    <property type="component" value="Unassembled WGS sequence"/>
</dbReference>
<proteinExistence type="predicted"/>
<organism evidence="3 4">
    <name type="scientific">Sphaeroforma arctica JP610</name>
    <dbReference type="NCBI Taxonomy" id="667725"/>
    <lineage>
        <taxon>Eukaryota</taxon>
        <taxon>Ichthyosporea</taxon>
        <taxon>Ichthyophonida</taxon>
        <taxon>Sphaeroforma</taxon>
    </lineage>
</organism>
<evidence type="ECO:0000256" key="1">
    <source>
        <dbReference type="SAM" id="Coils"/>
    </source>
</evidence>
<name>A0A0L0GDV9_9EUKA</name>
<keyword evidence="2" id="KW-0732">Signal</keyword>
<protein>
    <submittedName>
        <fullName evidence="3">Uncharacterized protein</fullName>
    </submittedName>
</protein>
<dbReference type="InterPro" id="IPR011051">
    <property type="entry name" value="RmlC_Cupin_sf"/>
</dbReference>
<evidence type="ECO:0000313" key="4">
    <source>
        <dbReference type="Proteomes" id="UP000054560"/>
    </source>
</evidence>
<evidence type="ECO:0000313" key="3">
    <source>
        <dbReference type="EMBL" id="KNC87195.1"/>
    </source>
</evidence>
<dbReference type="SUPFAM" id="SSF51182">
    <property type="entry name" value="RmlC-like cupins"/>
    <property type="match status" value="1"/>
</dbReference>
<dbReference type="InterPro" id="IPR014710">
    <property type="entry name" value="RmlC-like_jellyroll"/>
</dbReference>
<evidence type="ECO:0000256" key="2">
    <source>
        <dbReference type="SAM" id="SignalP"/>
    </source>
</evidence>
<sequence>MRFFFYFAVAALGVAKVYATTDTYTPPEGLPLVAFSPGVNYQLMQADNDEFVMQLTIDAGSKLVTLRHKDGLSATVVEGSLQRSEDGAVVHAGDSWEGPADELHTFATSHATKIPSKVLLTVKGEVEYLVNGKVVNRDNSKTIQDKYKNGHTYLGRVDGELDVESLLNEFYSTVKTADSAQSVTEKARAARTEFIFKYLAPAVGMSEVQNVSEEEVVLLAMTGAPKELYEAFLTLPYSAETIMAAIKLEKKLDNLSEERERKAEIVGMGDVFPADVAEELERQAEEDREFAARKHQIMSEMHDGHDKELLPHEALAEADRMTNEALERNIGDIFGSGSPFQNIDTGKDGLFANLFGKGSATANSFAEKIEASLQAQYAAAEADDGKAAWDEQMRKVNEEDLNIDAEANMQ</sequence>
<feature type="signal peptide" evidence="2">
    <location>
        <begin position="1"/>
        <end position="19"/>
    </location>
</feature>
<accession>A0A0L0GDV9</accession>
<dbReference type="RefSeq" id="XP_014161097.1">
    <property type="nucleotide sequence ID" value="XM_014305622.1"/>
</dbReference>
<reference evidence="3 4" key="1">
    <citation type="submission" date="2011-02" db="EMBL/GenBank/DDBJ databases">
        <title>The Genome Sequence of Sphaeroforma arctica JP610.</title>
        <authorList>
            <consortium name="The Broad Institute Genome Sequencing Platform"/>
            <person name="Russ C."/>
            <person name="Cuomo C."/>
            <person name="Young S.K."/>
            <person name="Zeng Q."/>
            <person name="Gargeya S."/>
            <person name="Alvarado L."/>
            <person name="Berlin A."/>
            <person name="Chapman S.B."/>
            <person name="Chen Z."/>
            <person name="Freedman E."/>
            <person name="Gellesch M."/>
            <person name="Goldberg J."/>
            <person name="Griggs A."/>
            <person name="Gujja S."/>
            <person name="Heilman E."/>
            <person name="Heiman D."/>
            <person name="Howarth C."/>
            <person name="Mehta T."/>
            <person name="Neiman D."/>
            <person name="Pearson M."/>
            <person name="Roberts A."/>
            <person name="Saif S."/>
            <person name="Shea T."/>
            <person name="Shenoy N."/>
            <person name="Sisk P."/>
            <person name="Stolte C."/>
            <person name="Sykes S."/>
            <person name="White J."/>
            <person name="Yandava C."/>
            <person name="Burger G."/>
            <person name="Gray M.W."/>
            <person name="Holland P.W.H."/>
            <person name="King N."/>
            <person name="Lang F.B.F."/>
            <person name="Roger A.J."/>
            <person name="Ruiz-Trillo I."/>
            <person name="Haas B."/>
            <person name="Nusbaum C."/>
            <person name="Birren B."/>
        </authorList>
    </citation>
    <scope>NUCLEOTIDE SEQUENCE [LARGE SCALE GENOMIC DNA]</scope>
    <source>
        <strain evidence="3 4">JP610</strain>
    </source>
</reference>
<dbReference type="AlphaFoldDB" id="A0A0L0GDV9"/>
<dbReference type="EMBL" id="KQ241619">
    <property type="protein sequence ID" value="KNC87195.1"/>
    <property type="molecule type" value="Genomic_DNA"/>
</dbReference>
<keyword evidence="1" id="KW-0175">Coiled coil</keyword>
<keyword evidence="4" id="KW-1185">Reference proteome</keyword>
<feature type="coiled-coil region" evidence="1">
    <location>
        <begin position="245"/>
        <end position="294"/>
    </location>
</feature>
<feature type="chain" id="PRO_5005539292" evidence="2">
    <location>
        <begin position="20"/>
        <end position="410"/>
    </location>
</feature>